<reference evidence="1" key="1">
    <citation type="submission" date="2023-06" db="EMBL/GenBank/DDBJ databases">
        <authorList>
            <consortium name="Lawrence Berkeley National Laboratory"/>
            <person name="Ahrendt S."/>
            <person name="Sahu N."/>
            <person name="Indic B."/>
            <person name="Wong-Bajracharya J."/>
            <person name="Merenyi Z."/>
            <person name="Ke H.-M."/>
            <person name="Monk M."/>
            <person name="Kocsube S."/>
            <person name="Drula E."/>
            <person name="Lipzen A."/>
            <person name="Balint B."/>
            <person name="Henrissat B."/>
            <person name="Andreopoulos B."/>
            <person name="Martin F.M."/>
            <person name="Harder C.B."/>
            <person name="Rigling D."/>
            <person name="Ford K.L."/>
            <person name="Foster G.D."/>
            <person name="Pangilinan J."/>
            <person name="Papanicolaou A."/>
            <person name="Barry K."/>
            <person name="LaButti K."/>
            <person name="Viragh M."/>
            <person name="Koriabine M."/>
            <person name="Yan M."/>
            <person name="Riley R."/>
            <person name="Champramary S."/>
            <person name="Plett K.L."/>
            <person name="Tsai I.J."/>
            <person name="Slot J."/>
            <person name="Sipos G."/>
            <person name="Plett J."/>
            <person name="Nagy L.G."/>
            <person name="Grigoriev I.V."/>
        </authorList>
    </citation>
    <scope>NUCLEOTIDE SEQUENCE</scope>
    <source>
        <strain evidence="1">FPL87.14</strain>
    </source>
</reference>
<sequence>MFEVTAAKVGHHISLGTWLQDHGIYQPIVRVFKGMSMMGRMREACQCLQWTQCAQHRDCMHGQHLEVGPGFGERKRKDAALRKQQLYVSTENLGDKAEVPNCAAFARKDEVFSHDKFRTRNFVEHSRYNSGFFVAHVSAHKLLEEDLTYHDCDGPRFIKKVLGCIHVQKPYQYVRSPRPGMQRALVVMCFSRLALLVFAQPCAPGKGTITWTCLDQTAVTEHVVIDEPVVVVTSHEDDEAPHPVDNPLLQT</sequence>
<gene>
    <name evidence="1" type="ORF">EV421DRAFT_1743092</name>
</gene>
<dbReference type="AlphaFoldDB" id="A0AA39IX99"/>
<accession>A0AA39IX99</accession>
<comment type="caution">
    <text evidence="1">The sequence shown here is derived from an EMBL/GenBank/DDBJ whole genome shotgun (WGS) entry which is preliminary data.</text>
</comment>
<evidence type="ECO:0000313" key="1">
    <source>
        <dbReference type="EMBL" id="KAK0431489.1"/>
    </source>
</evidence>
<dbReference type="EMBL" id="JAUEPT010000113">
    <property type="protein sequence ID" value="KAK0431489.1"/>
    <property type="molecule type" value="Genomic_DNA"/>
</dbReference>
<protein>
    <submittedName>
        <fullName evidence="1">Uncharacterized protein</fullName>
    </submittedName>
</protein>
<proteinExistence type="predicted"/>
<name>A0AA39IX99_9AGAR</name>
<evidence type="ECO:0000313" key="2">
    <source>
        <dbReference type="Proteomes" id="UP001175226"/>
    </source>
</evidence>
<dbReference type="Proteomes" id="UP001175226">
    <property type="component" value="Unassembled WGS sequence"/>
</dbReference>
<keyword evidence="2" id="KW-1185">Reference proteome</keyword>
<organism evidence="1 2">
    <name type="scientific">Armillaria borealis</name>
    <dbReference type="NCBI Taxonomy" id="47425"/>
    <lineage>
        <taxon>Eukaryota</taxon>
        <taxon>Fungi</taxon>
        <taxon>Dikarya</taxon>
        <taxon>Basidiomycota</taxon>
        <taxon>Agaricomycotina</taxon>
        <taxon>Agaricomycetes</taxon>
        <taxon>Agaricomycetidae</taxon>
        <taxon>Agaricales</taxon>
        <taxon>Marasmiineae</taxon>
        <taxon>Physalacriaceae</taxon>
        <taxon>Armillaria</taxon>
    </lineage>
</organism>